<dbReference type="PRINTS" id="PR00503">
    <property type="entry name" value="BROMODOMAIN"/>
</dbReference>
<evidence type="ECO:0000256" key="2">
    <source>
        <dbReference type="PROSITE-ProRule" id="PRU00035"/>
    </source>
</evidence>
<dbReference type="InterPro" id="IPR038336">
    <property type="entry name" value="NET_sf"/>
</dbReference>
<name>A0AAW1TFC8_9CHLO</name>
<evidence type="ECO:0000259" key="4">
    <source>
        <dbReference type="PROSITE" id="PS50014"/>
    </source>
</evidence>
<dbReference type="EMBL" id="JALJOV010000035">
    <property type="protein sequence ID" value="KAK9868309.1"/>
    <property type="molecule type" value="Genomic_DNA"/>
</dbReference>
<dbReference type="Gene3D" id="1.20.1270.220">
    <property type="match status" value="1"/>
</dbReference>
<feature type="region of interest" description="Disordered" evidence="3">
    <location>
        <begin position="1"/>
        <end position="81"/>
    </location>
</feature>
<proteinExistence type="predicted"/>
<comment type="caution">
    <text evidence="5">The sequence shown here is derived from an EMBL/GenBank/DDBJ whole genome shotgun (WGS) entry which is preliminary data.</text>
</comment>
<gene>
    <name evidence="5" type="ORF">WJX84_003044</name>
</gene>
<evidence type="ECO:0000256" key="3">
    <source>
        <dbReference type="SAM" id="MobiDB-lite"/>
    </source>
</evidence>
<feature type="domain" description="Bromo" evidence="4">
    <location>
        <begin position="161"/>
        <end position="231"/>
    </location>
</feature>
<dbReference type="Gene3D" id="1.20.920.10">
    <property type="entry name" value="Bromodomain-like"/>
    <property type="match status" value="1"/>
</dbReference>
<dbReference type="SUPFAM" id="SSF47370">
    <property type="entry name" value="Bromodomain"/>
    <property type="match status" value="1"/>
</dbReference>
<dbReference type="InterPro" id="IPR018359">
    <property type="entry name" value="Bromodomain_CS"/>
</dbReference>
<feature type="region of interest" description="Disordered" evidence="3">
    <location>
        <begin position="378"/>
        <end position="487"/>
    </location>
</feature>
<reference evidence="5 6" key="1">
    <citation type="journal article" date="2024" name="Nat. Commun.">
        <title>Phylogenomics reveals the evolutionary origins of lichenization in chlorophyte algae.</title>
        <authorList>
            <person name="Puginier C."/>
            <person name="Libourel C."/>
            <person name="Otte J."/>
            <person name="Skaloud P."/>
            <person name="Haon M."/>
            <person name="Grisel S."/>
            <person name="Petersen M."/>
            <person name="Berrin J.G."/>
            <person name="Delaux P.M."/>
            <person name="Dal Grande F."/>
            <person name="Keller J."/>
        </authorList>
    </citation>
    <scope>NUCLEOTIDE SEQUENCE [LARGE SCALE GENOMIC DNA]</scope>
    <source>
        <strain evidence="5 6">SAG 2523</strain>
    </source>
</reference>
<dbReference type="AlphaFoldDB" id="A0AAW1TFC8"/>
<evidence type="ECO:0000313" key="6">
    <source>
        <dbReference type="Proteomes" id="UP001485043"/>
    </source>
</evidence>
<dbReference type="InterPro" id="IPR036427">
    <property type="entry name" value="Bromodomain-like_sf"/>
</dbReference>
<dbReference type="PROSITE" id="PS50014">
    <property type="entry name" value="BROMODOMAIN_2"/>
    <property type="match status" value="1"/>
</dbReference>
<evidence type="ECO:0000256" key="1">
    <source>
        <dbReference type="ARBA" id="ARBA00023117"/>
    </source>
</evidence>
<evidence type="ECO:0000313" key="5">
    <source>
        <dbReference type="EMBL" id="KAK9868309.1"/>
    </source>
</evidence>
<dbReference type="PROSITE" id="PS00633">
    <property type="entry name" value="BROMODOMAIN_1"/>
    <property type="match status" value="1"/>
</dbReference>
<sequence length="487" mass="53409">MPSTRLFELVSQRTFPSPLHSEMAGPEPQRDLPKTGCEQPDFSHPASAAVGDGSGDDRTPAPDNNGAQPKRDLVRRSRRRKRHEVEVEQKILWELQRRYSELSASAEIYSMQAAQLQAARIAIPEGAGDLQVADREHLAGLHRKRLADMTRHCLNVLKPLMQHKWGYVFNQPVDTTRYPDYLKTILQPMDFGTVKTKADRGAYGTPHEFRADVELVFSNACRYNSPGTDVHIMATTLKDKFEEKWGSSMVQRLNDEAAVCRNEKAAASKRSLEEAKAQVAASLDAQVMEVAKKLGGLEAEICELQSMAAAACKPFTKAEKQWLVNALHSMSAEHFEWATSIMLAHEPKLAEQLGEQEISPDMDTFNALTLRQLQWLAKSHPPTGPGNGSGSMELDGRASPLSISLGWPGLPIGAGTPGIKQAPGKRARHGPPSPRRNAPPPKPQRTLWHPATGESLSGWKEAVSAAHEVPGNGGQQSAAPHEPGRES</sequence>
<dbReference type="PANTHER" id="PTHR45926">
    <property type="entry name" value="OSJNBA0053K19.4 PROTEIN"/>
    <property type="match status" value="1"/>
</dbReference>
<dbReference type="InterPro" id="IPR001487">
    <property type="entry name" value="Bromodomain"/>
</dbReference>
<dbReference type="Pfam" id="PF00439">
    <property type="entry name" value="Bromodomain"/>
    <property type="match status" value="1"/>
</dbReference>
<dbReference type="Proteomes" id="UP001485043">
    <property type="component" value="Unassembled WGS sequence"/>
</dbReference>
<accession>A0AAW1TFC8</accession>
<organism evidence="5 6">
    <name type="scientific">Apatococcus fuscideae</name>
    <dbReference type="NCBI Taxonomy" id="2026836"/>
    <lineage>
        <taxon>Eukaryota</taxon>
        <taxon>Viridiplantae</taxon>
        <taxon>Chlorophyta</taxon>
        <taxon>core chlorophytes</taxon>
        <taxon>Trebouxiophyceae</taxon>
        <taxon>Chlorellales</taxon>
        <taxon>Chlorellaceae</taxon>
        <taxon>Apatococcus</taxon>
    </lineage>
</organism>
<dbReference type="SMART" id="SM00297">
    <property type="entry name" value="BROMO"/>
    <property type="match status" value="1"/>
</dbReference>
<feature type="compositionally biased region" description="Pro residues" evidence="3">
    <location>
        <begin position="431"/>
        <end position="443"/>
    </location>
</feature>
<keyword evidence="6" id="KW-1185">Reference proteome</keyword>
<protein>
    <recommendedName>
        <fullName evidence="4">Bromo domain-containing protein</fullName>
    </recommendedName>
</protein>
<keyword evidence="1 2" id="KW-0103">Bromodomain</keyword>